<dbReference type="Pfam" id="PF01312">
    <property type="entry name" value="Bac_export_2"/>
    <property type="match status" value="1"/>
</dbReference>
<evidence type="ECO:0000256" key="7">
    <source>
        <dbReference type="ARBA" id="ARBA00022795"/>
    </source>
</evidence>
<dbReference type="NCBIfam" id="TIGR00328">
    <property type="entry name" value="flhB"/>
    <property type="match status" value="1"/>
</dbReference>
<dbReference type="InterPro" id="IPR029025">
    <property type="entry name" value="T3SS_substrate_exporter_C"/>
</dbReference>
<organism evidence="15 16">
    <name type="scientific">Piscinibacter sakaiensis</name>
    <name type="common">Ideonella sakaiensis</name>
    <dbReference type="NCBI Taxonomy" id="1547922"/>
    <lineage>
        <taxon>Bacteria</taxon>
        <taxon>Pseudomonadati</taxon>
        <taxon>Pseudomonadota</taxon>
        <taxon>Betaproteobacteria</taxon>
        <taxon>Burkholderiales</taxon>
        <taxon>Sphaerotilaceae</taxon>
        <taxon>Piscinibacter</taxon>
    </lineage>
</organism>
<dbReference type="EMBL" id="BBYR01000045">
    <property type="protein sequence ID" value="GAP37315.1"/>
    <property type="molecule type" value="Genomic_DNA"/>
</dbReference>
<accession>A0A0K8P542</accession>
<reference evidence="16" key="1">
    <citation type="submission" date="2015-07" db="EMBL/GenBank/DDBJ databases">
        <title>Discovery of a poly(ethylene terephthalate assimilation.</title>
        <authorList>
            <person name="Yoshida S."/>
            <person name="Hiraga K."/>
            <person name="Takehana T."/>
            <person name="Taniguchi I."/>
            <person name="Yamaji H."/>
            <person name="Maeda Y."/>
            <person name="Toyohara K."/>
            <person name="Miyamoto K."/>
            <person name="Kimura Y."/>
            <person name="Oda K."/>
        </authorList>
    </citation>
    <scope>NUCLEOTIDE SEQUENCE [LARGE SCALE GENOMIC DNA]</scope>
    <source>
        <strain evidence="16">NBRC 110686 / TISTR 2288 / 201-F6</strain>
    </source>
</reference>
<evidence type="ECO:0000256" key="14">
    <source>
        <dbReference type="SAM" id="MobiDB-lite"/>
    </source>
</evidence>
<keyword evidence="4 13" id="KW-0813">Transport</keyword>
<evidence type="ECO:0000313" key="15">
    <source>
        <dbReference type="EMBL" id="GAP37315.1"/>
    </source>
</evidence>
<proteinExistence type="inferred from homology"/>
<evidence type="ECO:0000313" key="16">
    <source>
        <dbReference type="Proteomes" id="UP000037660"/>
    </source>
</evidence>
<dbReference type="PANTHER" id="PTHR30531:SF12">
    <property type="entry name" value="FLAGELLAR BIOSYNTHETIC PROTEIN FLHB"/>
    <property type="match status" value="1"/>
</dbReference>
<dbReference type="PRINTS" id="PR00950">
    <property type="entry name" value="TYPE3IMSPROT"/>
</dbReference>
<gene>
    <name evidence="13" type="primary">flhB</name>
    <name evidence="15" type="ORF">ISF6_3170</name>
</gene>
<keyword evidence="6 13" id="KW-0812">Transmembrane</keyword>
<evidence type="ECO:0000256" key="6">
    <source>
        <dbReference type="ARBA" id="ARBA00022692"/>
    </source>
</evidence>
<comment type="similarity">
    <text evidence="2 13">Belongs to the type III secretion exporter family.</text>
</comment>
<evidence type="ECO:0000256" key="5">
    <source>
        <dbReference type="ARBA" id="ARBA00022475"/>
    </source>
</evidence>
<sequence>MADSSSEDRNLPATPRKINKAREEGNVPRSQDLGHFAALAVGGSVLVATAPQWVGWMRELLSQALRFDHRAVASPAFMGERLLELTLKLLVVILPLGVLMAVVALGASLAVGGWNFTLKAMQPRFEKFNPITGLPRIFAKQQLINALKAVVLALILGTVGALYLRAHVDSFVGTLGLALPAALGQVGDTVLGGLLLLLLVLALFAVVDAPLQRHLHLSRLKMSHQEVKKEHKETEGSAEVKGRIRSKMREMSRRRMMAAVPTADLVVMNPTHYAVALKYDEASMGAPRVVAKGTDRVALAIRDLAKTSKVPVLQAPVLARALYAHAQIDREIPAALFSAVAQVLAYVYQLRAAAAGRGRGPGDLPALDVPPELDPHHRKTADPETAE</sequence>
<keyword evidence="15" id="KW-0282">Flagellum</keyword>
<dbReference type="InterPro" id="IPR006135">
    <property type="entry name" value="T3SS_substrate_exporter"/>
</dbReference>
<comment type="function">
    <text evidence="12 13">Required for formation of the rod structure in the basal body of the flagellar apparatus. Together with FliI and FliH, may constitute the export apparatus of flagellin.</text>
</comment>
<feature type="region of interest" description="Disordered" evidence="14">
    <location>
        <begin position="1"/>
        <end position="25"/>
    </location>
</feature>
<keyword evidence="15" id="KW-0969">Cilium</keyword>
<protein>
    <recommendedName>
        <fullName evidence="3 13">Flagellar biosynthetic protein FlhB</fullName>
    </recommendedName>
</protein>
<evidence type="ECO:0000256" key="2">
    <source>
        <dbReference type="ARBA" id="ARBA00010690"/>
    </source>
</evidence>
<dbReference type="GO" id="GO:0005886">
    <property type="term" value="C:plasma membrane"/>
    <property type="evidence" value="ECO:0007669"/>
    <property type="project" value="UniProtKB-SubCell"/>
</dbReference>
<dbReference type="PANTHER" id="PTHR30531">
    <property type="entry name" value="FLAGELLAR BIOSYNTHETIC PROTEIN FLHB"/>
    <property type="match status" value="1"/>
</dbReference>
<feature type="region of interest" description="Disordered" evidence="14">
    <location>
        <begin position="359"/>
        <end position="387"/>
    </location>
</feature>
<keyword evidence="10 13" id="KW-0472">Membrane</keyword>
<evidence type="ECO:0000256" key="3">
    <source>
        <dbReference type="ARBA" id="ARBA00021622"/>
    </source>
</evidence>
<evidence type="ECO:0000256" key="10">
    <source>
        <dbReference type="ARBA" id="ARBA00023136"/>
    </source>
</evidence>
<keyword evidence="16" id="KW-1185">Reference proteome</keyword>
<comment type="caution">
    <text evidence="15">The sequence shown here is derived from an EMBL/GenBank/DDBJ whole genome shotgun (WGS) entry which is preliminary data.</text>
</comment>
<dbReference type="GO" id="GO:0009306">
    <property type="term" value="P:protein secretion"/>
    <property type="evidence" value="ECO:0007669"/>
    <property type="project" value="InterPro"/>
</dbReference>
<evidence type="ECO:0000256" key="9">
    <source>
        <dbReference type="ARBA" id="ARBA00022989"/>
    </source>
</evidence>
<reference evidence="15 16" key="2">
    <citation type="journal article" date="2016" name="Science">
        <title>A bacterium that degrades and assimilates poly(ethylene terephthalate).</title>
        <authorList>
            <person name="Yoshida S."/>
            <person name="Hiraga K."/>
            <person name="Takehana T."/>
            <person name="Taniguchi I."/>
            <person name="Yamaji H."/>
            <person name="Maeda Y."/>
            <person name="Toyohara K."/>
            <person name="Miyamoto K."/>
            <person name="Kimura Y."/>
            <person name="Oda K."/>
        </authorList>
    </citation>
    <scope>NUCLEOTIDE SEQUENCE [LARGE SCALE GENOMIC DNA]</scope>
    <source>
        <strain evidence="16">NBRC 110686 / TISTR 2288 / 201-F6</strain>
    </source>
</reference>
<keyword evidence="11 13" id="KW-1006">Bacterial flagellum protein export</keyword>
<keyword evidence="5 13" id="KW-1003">Cell membrane</keyword>
<feature type="transmembrane region" description="Helical" evidence="13">
    <location>
        <begin position="36"/>
        <end position="54"/>
    </location>
</feature>
<feature type="transmembrane region" description="Helical" evidence="13">
    <location>
        <begin position="89"/>
        <end position="114"/>
    </location>
</feature>
<dbReference type="Proteomes" id="UP000037660">
    <property type="component" value="Unassembled WGS sequence"/>
</dbReference>
<dbReference type="Gene3D" id="3.40.1690.10">
    <property type="entry name" value="secretion proteins EscU"/>
    <property type="match status" value="1"/>
</dbReference>
<dbReference type="SUPFAM" id="SSF160544">
    <property type="entry name" value="EscU C-terminal domain-like"/>
    <property type="match status" value="1"/>
</dbReference>
<evidence type="ECO:0000256" key="13">
    <source>
        <dbReference type="RuleBase" id="RU364091"/>
    </source>
</evidence>
<keyword evidence="9 13" id="KW-1133">Transmembrane helix</keyword>
<comment type="subcellular location">
    <subcellularLocation>
        <location evidence="1">Cell membrane</location>
        <topology evidence="1">Multi-pass membrane protein</topology>
    </subcellularLocation>
</comment>
<dbReference type="FunFam" id="3.40.1690.10:FF:000001">
    <property type="entry name" value="Flagellar biosynthetic protein FlhB"/>
    <property type="match status" value="1"/>
</dbReference>
<dbReference type="STRING" id="1547922.ISF6_3170"/>
<dbReference type="OrthoDB" id="9807950at2"/>
<dbReference type="GO" id="GO:0044780">
    <property type="term" value="P:bacterial-type flagellum assembly"/>
    <property type="evidence" value="ECO:0007669"/>
    <property type="project" value="InterPro"/>
</dbReference>
<evidence type="ECO:0000256" key="11">
    <source>
        <dbReference type="ARBA" id="ARBA00023225"/>
    </source>
</evidence>
<feature type="transmembrane region" description="Helical" evidence="13">
    <location>
        <begin position="190"/>
        <end position="211"/>
    </location>
</feature>
<evidence type="ECO:0000256" key="1">
    <source>
        <dbReference type="ARBA" id="ARBA00004651"/>
    </source>
</evidence>
<keyword evidence="7 13" id="KW-1005">Bacterial flagellum biogenesis</keyword>
<keyword evidence="15" id="KW-0966">Cell projection</keyword>
<evidence type="ECO:0000256" key="4">
    <source>
        <dbReference type="ARBA" id="ARBA00022448"/>
    </source>
</evidence>
<feature type="transmembrane region" description="Helical" evidence="13">
    <location>
        <begin position="146"/>
        <end position="164"/>
    </location>
</feature>
<dbReference type="RefSeq" id="WP_054021257.1">
    <property type="nucleotide sequence ID" value="NZ_BBYR01000045.1"/>
</dbReference>
<keyword evidence="8 13" id="KW-0653">Protein transport</keyword>
<evidence type="ECO:0000256" key="8">
    <source>
        <dbReference type="ARBA" id="ARBA00022927"/>
    </source>
</evidence>
<evidence type="ECO:0000256" key="12">
    <source>
        <dbReference type="ARBA" id="ARBA00025078"/>
    </source>
</evidence>
<dbReference type="InterPro" id="IPR006136">
    <property type="entry name" value="FlhB"/>
</dbReference>
<dbReference type="AlphaFoldDB" id="A0A0K8P542"/>
<name>A0A0K8P542_PISS1</name>
<feature type="compositionally biased region" description="Basic and acidic residues" evidence="14">
    <location>
        <begin position="1"/>
        <end position="10"/>
    </location>
</feature>